<dbReference type="OrthoDB" id="10261408at2759"/>
<keyword evidence="3" id="KW-0524">Neurogenesis</keyword>
<evidence type="ECO:0000256" key="1">
    <source>
        <dbReference type="ARBA" id="ARBA00022473"/>
    </source>
</evidence>
<name>A0A8B7NC98_HYAAZ</name>
<accession>A0A8B7NC98</accession>
<dbReference type="GO" id="GO:0008406">
    <property type="term" value="P:gonad development"/>
    <property type="evidence" value="ECO:0007669"/>
    <property type="project" value="UniProtKB-ARBA"/>
</dbReference>
<dbReference type="InterPro" id="IPR051095">
    <property type="entry name" value="Dros_DevTransReg"/>
</dbReference>
<evidence type="ECO:0000256" key="4">
    <source>
        <dbReference type="ARBA" id="ARBA00023242"/>
    </source>
</evidence>
<protein>
    <submittedName>
        <fullName evidence="9">Uncharacterized protein LOC108668496</fullName>
    </submittedName>
</protein>
<dbReference type="GO" id="GO:0005634">
    <property type="term" value="C:nucleus"/>
    <property type="evidence" value="ECO:0007669"/>
    <property type="project" value="TreeGrafter"/>
</dbReference>
<evidence type="ECO:0000256" key="6">
    <source>
        <dbReference type="SAM" id="MobiDB-lite"/>
    </source>
</evidence>
<keyword evidence="1" id="KW-0217">Developmental protein</keyword>
<dbReference type="GO" id="GO:0048813">
    <property type="term" value="P:dendrite morphogenesis"/>
    <property type="evidence" value="ECO:0007669"/>
    <property type="project" value="UniProtKB-ARBA"/>
</dbReference>
<dbReference type="RefSeq" id="XP_018011215.1">
    <property type="nucleotide sequence ID" value="XM_018155726.2"/>
</dbReference>
<feature type="compositionally biased region" description="Acidic residues" evidence="6">
    <location>
        <begin position="127"/>
        <end position="138"/>
    </location>
</feature>
<feature type="region of interest" description="Disordered" evidence="6">
    <location>
        <begin position="127"/>
        <end position="163"/>
    </location>
</feature>
<dbReference type="GeneID" id="108668496"/>
<dbReference type="PANTHER" id="PTHR23110">
    <property type="entry name" value="BTB DOMAIN TRANSCRIPTION FACTOR"/>
    <property type="match status" value="1"/>
</dbReference>
<feature type="compositionally biased region" description="Polar residues" evidence="6">
    <location>
        <begin position="218"/>
        <end position="234"/>
    </location>
</feature>
<dbReference type="Gene3D" id="1.10.10.60">
    <property type="entry name" value="Homeodomain-like"/>
    <property type="match status" value="1"/>
</dbReference>
<keyword evidence="4" id="KW-0539">Nucleus</keyword>
<keyword evidence="8" id="KW-1185">Reference proteome</keyword>
<gene>
    <name evidence="9" type="primary">LOC108668496</name>
</gene>
<dbReference type="GO" id="GO:0006357">
    <property type="term" value="P:regulation of transcription by RNA polymerase II"/>
    <property type="evidence" value="ECO:0007669"/>
    <property type="project" value="TreeGrafter"/>
</dbReference>
<dbReference type="Pfam" id="PF13837">
    <property type="entry name" value="Myb_DNA-bind_4"/>
    <property type="match status" value="1"/>
</dbReference>
<evidence type="ECO:0000256" key="2">
    <source>
        <dbReference type="ARBA" id="ARBA00022782"/>
    </source>
</evidence>
<dbReference type="InterPro" id="IPR011333">
    <property type="entry name" value="SKP1/BTB/POZ_sf"/>
</dbReference>
<keyword evidence="2" id="KW-0221">Differentiation</keyword>
<dbReference type="GO" id="GO:0045467">
    <property type="term" value="P:R7 cell development"/>
    <property type="evidence" value="ECO:0007669"/>
    <property type="project" value="UniProtKB-ARBA"/>
</dbReference>
<dbReference type="Proteomes" id="UP000694843">
    <property type="component" value="Unplaced"/>
</dbReference>
<dbReference type="PANTHER" id="PTHR23110:SF111">
    <property type="entry name" value="LONGITUDINALS LACKING PROTEIN, ISOFORMS F_I_K_T"/>
    <property type="match status" value="1"/>
</dbReference>
<dbReference type="Gene3D" id="3.30.710.10">
    <property type="entry name" value="Potassium Channel Kv1.1, Chain A"/>
    <property type="match status" value="1"/>
</dbReference>
<proteinExistence type="predicted"/>
<dbReference type="KEGG" id="hazt:108668496"/>
<dbReference type="GO" id="GO:0045476">
    <property type="term" value="P:nurse cell apoptotic process"/>
    <property type="evidence" value="ECO:0007669"/>
    <property type="project" value="UniProtKB-ARBA"/>
</dbReference>
<feature type="domain" description="BTB" evidence="7">
    <location>
        <begin position="39"/>
        <end position="106"/>
    </location>
</feature>
<dbReference type="GO" id="GO:0016199">
    <property type="term" value="P:axon midline choice point recognition"/>
    <property type="evidence" value="ECO:0007669"/>
    <property type="project" value="UniProtKB-ARBA"/>
</dbReference>
<dbReference type="Pfam" id="PF00651">
    <property type="entry name" value="BTB"/>
    <property type="match status" value="1"/>
</dbReference>
<sequence length="524" mass="58323">MPPNSSSNGRESQYCVLWNNYHNTLVSTLVLLRKEGLLVDCTLACTDGGRVQAHQLVLAACSSVCRDFVRDIDSKHPIILLPSDIGTPELRAMVEFMYTGQVCVEQDRLKAFIHGARYLRIKGLEDGSEDTDAEDLDSSGEGTKISSAKEESRPLRTGGRLKDDVAEEQNFAEADDDSKDNWQVVERKPVILPQGAPASPGSRKRRRLTSSRRRPMHLSSSIVCYEQNGPSSKPGNGIHNHRYSASGLGLKLHHQMDESSCEPINKIRRMSTQQGHCHDDLEICTCSSRKTWSVADTEALLKAWGETLTKVPPSYFIRSMSLCKRVARTLQSRGVEKNWRQCQVKMKNLRREVRLFKESRCRLSSRKPSEVANACEKLLPAIEHIFNKEEEIRQEWYQLKSEDRVRVDGERSPLQQRDILAEVAVLAESDLGDDDTDGAGLETEGEGGLLTEGEGDGLLTEGEEGREPGCILQEDHHAGVVQGVEVTTANAFVGDDTGPHHSVSHQPDGTIHHIVEDVSVTTRR</sequence>
<dbReference type="GO" id="GO:0035167">
    <property type="term" value="P:larval lymph gland hemopoiesis"/>
    <property type="evidence" value="ECO:0007669"/>
    <property type="project" value="UniProtKB-ARBA"/>
</dbReference>
<dbReference type="SMART" id="SM00225">
    <property type="entry name" value="BTB"/>
    <property type="match status" value="1"/>
</dbReference>
<feature type="region of interest" description="Disordered" evidence="6">
    <location>
        <begin position="431"/>
        <end position="455"/>
    </location>
</feature>
<dbReference type="OMA" id="PAIEHIF"/>
<dbReference type="CDD" id="cd18315">
    <property type="entry name" value="BTB_POZ_BAB-like"/>
    <property type="match status" value="1"/>
</dbReference>
<dbReference type="InterPro" id="IPR000210">
    <property type="entry name" value="BTB/POZ_dom"/>
</dbReference>
<feature type="compositionally biased region" description="Basic residues" evidence="6">
    <location>
        <begin position="202"/>
        <end position="216"/>
    </location>
</feature>
<evidence type="ECO:0000256" key="3">
    <source>
        <dbReference type="ARBA" id="ARBA00022902"/>
    </source>
</evidence>
<evidence type="ECO:0000313" key="9">
    <source>
        <dbReference type="RefSeq" id="XP_018011215.1"/>
    </source>
</evidence>
<evidence type="ECO:0000313" key="8">
    <source>
        <dbReference type="Proteomes" id="UP000694843"/>
    </source>
</evidence>
<organism evidence="8 9">
    <name type="scientific">Hyalella azteca</name>
    <name type="common">Amphipod</name>
    <dbReference type="NCBI Taxonomy" id="294128"/>
    <lineage>
        <taxon>Eukaryota</taxon>
        <taxon>Metazoa</taxon>
        <taxon>Ecdysozoa</taxon>
        <taxon>Arthropoda</taxon>
        <taxon>Crustacea</taxon>
        <taxon>Multicrustacea</taxon>
        <taxon>Malacostraca</taxon>
        <taxon>Eumalacostraca</taxon>
        <taxon>Peracarida</taxon>
        <taxon>Amphipoda</taxon>
        <taxon>Senticaudata</taxon>
        <taxon>Talitrida</taxon>
        <taxon>Talitroidea</taxon>
        <taxon>Hyalellidae</taxon>
        <taxon>Hyalella</taxon>
    </lineage>
</organism>
<comment type="function">
    <text evidence="5">Putative transcription factor required for axon growth and guidance in the central and peripheral nervous systems. Repels CNS axons away from the midline by promoting the expression of the midline repellent sli and its receptor robo.</text>
</comment>
<evidence type="ECO:0000256" key="5">
    <source>
        <dbReference type="ARBA" id="ARBA00037382"/>
    </source>
</evidence>
<reference evidence="9" key="1">
    <citation type="submission" date="2025-08" db="UniProtKB">
        <authorList>
            <consortium name="RefSeq"/>
        </authorList>
    </citation>
    <scope>IDENTIFICATION</scope>
    <source>
        <tissue evidence="9">Whole organism</tissue>
    </source>
</reference>
<dbReference type="InterPro" id="IPR044822">
    <property type="entry name" value="Myb_DNA-bind_4"/>
</dbReference>
<dbReference type="PROSITE" id="PS50097">
    <property type="entry name" value="BTB"/>
    <property type="match status" value="1"/>
</dbReference>
<evidence type="ECO:0000259" key="7">
    <source>
        <dbReference type="PROSITE" id="PS50097"/>
    </source>
</evidence>
<feature type="region of interest" description="Disordered" evidence="6">
    <location>
        <begin position="188"/>
        <end position="242"/>
    </location>
</feature>
<dbReference type="GO" id="GO:0007464">
    <property type="term" value="P:R3/R4 cell fate commitment"/>
    <property type="evidence" value="ECO:0007669"/>
    <property type="project" value="UniProtKB-ARBA"/>
</dbReference>
<dbReference type="AlphaFoldDB" id="A0A8B7NC98"/>
<dbReference type="SUPFAM" id="SSF54695">
    <property type="entry name" value="POZ domain"/>
    <property type="match status" value="1"/>
</dbReference>
<dbReference type="GO" id="GO:0007526">
    <property type="term" value="P:larval somatic muscle development"/>
    <property type="evidence" value="ECO:0007669"/>
    <property type="project" value="UniProtKB-ARBA"/>
</dbReference>
<feature type="compositionally biased region" description="Basic and acidic residues" evidence="6">
    <location>
        <begin position="147"/>
        <end position="163"/>
    </location>
</feature>